<dbReference type="InterPro" id="IPR020843">
    <property type="entry name" value="ER"/>
</dbReference>
<dbReference type="GO" id="GO:0004022">
    <property type="term" value="F:alcohol dehydrogenase (NAD+) activity"/>
    <property type="evidence" value="ECO:0007669"/>
    <property type="project" value="UniProtKB-EC"/>
</dbReference>
<evidence type="ECO:0000256" key="5">
    <source>
        <dbReference type="ARBA" id="ARBA00022833"/>
    </source>
</evidence>
<keyword evidence="6" id="KW-0560">Oxidoreductase</keyword>
<dbReference type="EC" id="1.1.1.1" evidence="3"/>
<reference evidence="13" key="1">
    <citation type="submission" date="2016-10" db="EMBL/GenBank/DDBJ databases">
        <authorList>
            <person name="Varghese N."/>
        </authorList>
    </citation>
    <scope>NUCLEOTIDE SEQUENCE [LARGE SCALE GENOMIC DNA]</scope>
    <source>
        <strain evidence="13">DSM 44719</strain>
    </source>
</reference>
<evidence type="ECO:0000256" key="8">
    <source>
        <dbReference type="ARBA" id="ARBA00049243"/>
    </source>
</evidence>
<evidence type="ECO:0000256" key="10">
    <source>
        <dbReference type="SAM" id="MobiDB-lite"/>
    </source>
</evidence>
<evidence type="ECO:0000313" key="12">
    <source>
        <dbReference type="EMBL" id="SEC42481.1"/>
    </source>
</evidence>
<evidence type="ECO:0000256" key="4">
    <source>
        <dbReference type="ARBA" id="ARBA00022723"/>
    </source>
</evidence>
<dbReference type="RefSeq" id="WP_073360484.1">
    <property type="nucleotide sequence ID" value="NZ_FNTL01000004.1"/>
</dbReference>
<proteinExistence type="inferred from homology"/>
<dbReference type="GO" id="GO:0008270">
    <property type="term" value="F:zinc ion binding"/>
    <property type="evidence" value="ECO:0007669"/>
    <property type="project" value="InterPro"/>
</dbReference>
<feature type="region of interest" description="Disordered" evidence="10">
    <location>
        <begin position="1"/>
        <end position="24"/>
    </location>
</feature>
<accession>A0A1H4SF81</accession>
<comment type="cofactor">
    <cofactor evidence="1 9">
        <name>Zn(2+)</name>
        <dbReference type="ChEBI" id="CHEBI:29105"/>
    </cofactor>
</comment>
<dbReference type="SMART" id="SM00829">
    <property type="entry name" value="PKS_ER"/>
    <property type="match status" value="1"/>
</dbReference>
<dbReference type="Pfam" id="PF00107">
    <property type="entry name" value="ADH_zinc_N"/>
    <property type="match status" value="1"/>
</dbReference>
<dbReference type="InterPro" id="IPR013154">
    <property type="entry name" value="ADH-like_N"/>
</dbReference>
<name>A0A1H4SF81_RHOJO</name>
<dbReference type="EMBL" id="FNTL01000004">
    <property type="protein sequence ID" value="SEC42481.1"/>
    <property type="molecule type" value="Genomic_DNA"/>
</dbReference>
<comment type="catalytic activity">
    <reaction evidence="8">
        <text>a primary alcohol + NAD(+) = an aldehyde + NADH + H(+)</text>
        <dbReference type="Rhea" id="RHEA:10736"/>
        <dbReference type="ChEBI" id="CHEBI:15378"/>
        <dbReference type="ChEBI" id="CHEBI:15734"/>
        <dbReference type="ChEBI" id="CHEBI:17478"/>
        <dbReference type="ChEBI" id="CHEBI:57540"/>
        <dbReference type="ChEBI" id="CHEBI:57945"/>
        <dbReference type="EC" id="1.1.1.1"/>
    </reaction>
</comment>
<comment type="catalytic activity">
    <reaction evidence="7">
        <text>a secondary alcohol + NAD(+) = a ketone + NADH + H(+)</text>
        <dbReference type="Rhea" id="RHEA:10740"/>
        <dbReference type="ChEBI" id="CHEBI:15378"/>
        <dbReference type="ChEBI" id="CHEBI:17087"/>
        <dbReference type="ChEBI" id="CHEBI:35681"/>
        <dbReference type="ChEBI" id="CHEBI:57540"/>
        <dbReference type="ChEBI" id="CHEBI:57945"/>
        <dbReference type="EC" id="1.1.1.1"/>
    </reaction>
</comment>
<dbReference type="PANTHER" id="PTHR42940">
    <property type="entry name" value="ALCOHOL DEHYDROGENASE 1-RELATED"/>
    <property type="match status" value="1"/>
</dbReference>
<evidence type="ECO:0000256" key="7">
    <source>
        <dbReference type="ARBA" id="ARBA00049164"/>
    </source>
</evidence>
<evidence type="ECO:0000313" key="13">
    <source>
        <dbReference type="Proteomes" id="UP000183407"/>
    </source>
</evidence>
<keyword evidence="5 9" id="KW-0862">Zinc</keyword>
<evidence type="ECO:0000259" key="11">
    <source>
        <dbReference type="SMART" id="SM00829"/>
    </source>
</evidence>
<dbReference type="PROSITE" id="PS00059">
    <property type="entry name" value="ADH_ZINC"/>
    <property type="match status" value="1"/>
</dbReference>
<dbReference type="GO" id="GO:0005737">
    <property type="term" value="C:cytoplasm"/>
    <property type="evidence" value="ECO:0007669"/>
    <property type="project" value="TreeGrafter"/>
</dbReference>
<evidence type="ECO:0000256" key="6">
    <source>
        <dbReference type="ARBA" id="ARBA00023002"/>
    </source>
</evidence>
<evidence type="ECO:0000256" key="3">
    <source>
        <dbReference type="ARBA" id="ARBA00013190"/>
    </source>
</evidence>
<evidence type="ECO:0000256" key="1">
    <source>
        <dbReference type="ARBA" id="ARBA00001947"/>
    </source>
</evidence>
<dbReference type="Gene3D" id="3.90.180.10">
    <property type="entry name" value="Medium-chain alcohol dehydrogenases, catalytic domain"/>
    <property type="match status" value="1"/>
</dbReference>
<dbReference type="InterPro" id="IPR013149">
    <property type="entry name" value="ADH-like_C"/>
</dbReference>
<organism evidence="12 13">
    <name type="scientific">Rhodococcus jostii</name>
    <dbReference type="NCBI Taxonomy" id="132919"/>
    <lineage>
        <taxon>Bacteria</taxon>
        <taxon>Bacillati</taxon>
        <taxon>Actinomycetota</taxon>
        <taxon>Actinomycetes</taxon>
        <taxon>Mycobacteriales</taxon>
        <taxon>Nocardiaceae</taxon>
        <taxon>Rhodococcus</taxon>
    </lineage>
</organism>
<dbReference type="SUPFAM" id="SSF50129">
    <property type="entry name" value="GroES-like"/>
    <property type="match status" value="1"/>
</dbReference>
<keyword evidence="4 9" id="KW-0479">Metal-binding</keyword>
<protein>
    <recommendedName>
        <fullName evidence="3">alcohol dehydrogenase</fullName>
        <ecNumber evidence="3">1.1.1.1</ecNumber>
    </recommendedName>
</protein>
<dbReference type="InterPro" id="IPR036291">
    <property type="entry name" value="NAD(P)-bd_dom_sf"/>
</dbReference>
<sequence>MRQVATPEYGGPEVLELSETDRPSPRGTQVLVAVEAVGVCGHDIADRAGLTKISLPHVLGHEVAGRVVEIGESVTHVEPGDRVACKQHHTCGWCGPCRTGRELDCTGKTFVYGGYAEFILLEQDALAQVPDNIPAQAAAIAACAVGSCVQALRGAAHLRSGETVLVTGAGGGLGIHALQVAASMGARVIALTSSASKSDALRAYGAHDVVITTENPNTHIADLTHGRGVDVVLDNVGLPTVFDTGFKGLAQRGRYVFTGQLERQKISVYPAFVFFKEAVITGSASTSTDSFLRSLELLDSGQVRAVTTDYTLDDVVGAHRAVEKSSVVGRAVLVP</sequence>
<evidence type="ECO:0000256" key="2">
    <source>
        <dbReference type="ARBA" id="ARBA00008072"/>
    </source>
</evidence>
<dbReference type="InterPro" id="IPR002328">
    <property type="entry name" value="ADH_Zn_CS"/>
</dbReference>
<dbReference type="SUPFAM" id="SSF51735">
    <property type="entry name" value="NAD(P)-binding Rossmann-fold domains"/>
    <property type="match status" value="1"/>
</dbReference>
<dbReference type="OrthoDB" id="4190732at2"/>
<evidence type="ECO:0000256" key="9">
    <source>
        <dbReference type="RuleBase" id="RU361277"/>
    </source>
</evidence>
<feature type="domain" description="Enoyl reductase (ER)" evidence="11">
    <location>
        <begin position="10"/>
        <end position="333"/>
    </location>
</feature>
<gene>
    <name evidence="12" type="ORF">SAMN04490220_1609</name>
</gene>
<dbReference type="Proteomes" id="UP000183407">
    <property type="component" value="Unassembled WGS sequence"/>
</dbReference>
<comment type="similarity">
    <text evidence="2 9">Belongs to the zinc-containing alcohol dehydrogenase family.</text>
</comment>
<dbReference type="AlphaFoldDB" id="A0A1H4SF81"/>
<dbReference type="Pfam" id="PF08240">
    <property type="entry name" value="ADH_N"/>
    <property type="match status" value="1"/>
</dbReference>
<dbReference type="InterPro" id="IPR011032">
    <property type="entry name" value="GroES-like_sf"/>
</dbReference>
<dbReference type="PANTHER" id="PTHR42940:SF8">
    <property type="entry name" value="VACUOLAR PROTEIN SORTING-ASSOCIATED PROTEIN 11"/>
    <property type="match status" value="1"/>
</dbReference>